<name>A0A3B0T723_9ZZZZ</name>
<dbReference type="EMBL" id="UOEL01000016">
    <property type="protein sequence ID" value="VAW10222.1"/>
    <property type="molecule type" value="Genomic_DNA"/>
</dbReference>
<gene>
    <name evidence="2" type="ORF">MNBD_BACTEROID03-152</name>
</gene>
<reference evidence="2" key="1">
    <citation type="submission" date="2018-06" db="EMBL/GenBank/DDBJ databases">
        <authorList>
            <person name="Zhirakovskaya E."/>
        </authorList>
    </citation>
    <scope>NUCLEOTIDE SEQUENCE</scope>
</reference>
<keyword evidence="1" id="KW-0472">Membrane</keyword>
<protein>
    <submittedName>
        <fullName evidence="2">Uncharacterized protein</fullName>
    </submittedName>
</protein>
<feature type="transmembrane region" description="Helical" evidence="1">
    <location>
        <begin position="6"/>
        <end position="23"/>
    </location>
</feature>
<evidence type="ECO:0000256" key="1">
    <source>
        <dbReference type="SAM" id="Phobius"/>
    </source>
</evidence>
<accession>A0A3B0T723</accession>
<keyword evidence="1" id="KW-0812">Transmembrane</keyword>
<dbReference type="AlphaFoldDB" id="A0A3B0T723"/>
<organism evidence="2">
    <name type="scientific">hydrothermal vent metagenome</name>
    <dbReference type="NCBI Taxonomy" id="652676"/>
    <lineage>
        <taxon>unclassified sequences</taxon>
        <taxon>metagenomes</taxon>
        <taxon>ecological metagenomes</taxon>
    </lineage>
</organism>
<proteinExistence type="predicted"/>
<sequence length="85" mass="9640">MSLFRSYASLASILFITIIHNPINHLTRLVFVTAYGLKTNAAFEVLSYTDSTRARECVSLRIDQKQIVENIARTINDIITNTYST</sequence>
<keyword evidence="1" id="KW-1133">Transmembrane helix</keyword>
<evidence type="ECO:0000313" key="2">
    <source>
        <dbReference type="EMBL" id="VAW10222.1"/>
    </source>
</evidence>